<dbReference type="AlphaFoldDB" id="K4QZU9"/>
<sequence length="96" mass="10822">MHGDGNLISGREHPRVRHLPRLPRATFKKLRPPSQLPGQRQRFRGSPPLQTGLRRRPQPVGEVIHSLGQTRRIHHAATVRAEPGLLPTRERSGTVT</sequence>
<reference evidence="2 3" key="1">
    <citation type="journal article" date="2012" name="J. Bacteriol.">
        <title>Genome sequence of the bacterium Streptomyces davawensis JCM 4913 and heterologous production of the unique antibiotic roseoflavin.</title>
        <authorList>
            <person name="Jankowitsch F."/>
            <person name="Schwarz J."/>
            <person name="Ruckert C."/>
            <person name="Gust B."/>
            <person name="Szczepanowski R."/>
            <person name="Blom J."/>
            <person name="Pelzer S."/>
            <person name="Kalinowski J."/>
            <person name="Mack M."/>
        </authorList>
    </citation>
    <scope>NUCLEOTIDE SEQUENCE [LARGE SCALE GENOMIC DNA]</scope>
    <source>
        <strain evidence="3">DSM 101723 / JCM 4913 / KCC S-0913 / 768</strain>
    </source>
</reference>
<feature type="compositionally biased region" description="Basic residues" evidence="1">
    <location>
        <begin position="14"/>
        <end position="31"/>
    </location>
</feature>
<protein>
    <submittedName>
        <fullName evidence="2">Uncharacterized protein</fullName>
    </submittedName>
</protein>
<accession>K4QZU9</accession>
<evidence type="ECO:0000313" key="2">
    <source>
        <dbReference type="EMBL" id="CCK29576.1"/>
    </source>
</evidence>
<keyword evidence="3" id="KW-1185">Reference proteome</keyword>
<feature type="region of interest" description="Disordered" evidence="1">
    <location>
        <begin position="1"/>
        <end position="59"/>
    </location>
</feature>
<dbReference type="KEGG" id="sdv:BN159_5197"/>
<evidence type="ECO:0000256" key="1">
    <source>
        <dbReference type="SAM" id="MobiDB-lite"/>
    </source>
</evidence>
<gene>
    <name evidence="2" type="ORF">BN159_5197</name>
</gene>
<dbReference type="HOGENOM" id="CLU_2358399_0_0_11"/>
<organism evidence="2 3">
    <name type="scientific">Streptomyces davaonensis (strain DSM 101723 / JCM 4913 / KCC S-0913 / 768)</name>
    <dbReference type="NCBI Taxonomy" id="1214101"/>
    <lineage>
        <taxon>Bacteria</taxon>
        <taxon>Bacillati</taxon>
        <taxon>Actinomycetota</taxon>
        <taxon>Actinomycetes</taxon>
        <taxon>Kitasatosporales</taxon>
        <taxon>Streptomycetaceae</taxon>
        <taxon>Streptomyces</taxon>
    </lineage>
</organism>
<dbReference type="STRING" id="1214101.BN159_5197"/>
<name>K4QZU9_STRDJ</name>
<evidence type="ECO:0000313" key="3">
    <source>
        <dbReference type="Proteomes" id="UP000008043"/>
    </source>
</evidence>
<dbReference type="Proteomes" id="UP000008043">
    <property type="component" value="Chromosome"/>
</dbReference>
<proteinExistence type="predicted"/>
<dbReference type="EMBL" id="HE971709">
    <property type="protein sequence ID" value="CCK29576.1"/>
    <property type="molecule type" value="Genomic_DNA"/>
</dbReference>